<dbReference type="InterPro" id="IPR004045">
    <property type="entry name" value="Glutathione_S-Trfase_N"/>
</dbReference>
<dbReference type="AlphaFoldDB" id="A0A857JIM4"/>
<evidence type="ECO:0000313" key="4">
    <source>
        <dbReference type="EMBL" id="QHJ11020.1"/>
    </source>
</evidence>
<dbReference type="InterPro" id="IPR034330">
    <property type="entry name" value="GST_Zeta_C"/>
</dbReference>
<comment type="similarity">
    <text evidence="1">Belongs to the GST superfamily. Zeta family.</text>
</comment>
<dbReference type="InterPro" id="IPR010987">
    <property type="entry name" value="Glutathione-S-Trfase_C-like"/>
</dbReference>
<dbReference type="EC" id="5.2.1.4" evidence="4"/>
<organism evidence="4 5">
    <name type="scientific">Paraglaciecola mesophila</name>
    <dbReference type="NCBI Taxonomy" id="197222"/>
    <lineage>
        <taxon>Bacteria</taxon>
        <taxon>Pseudomonadati</taxon>
        <taxon>Pseudomonadota</taxon>
        <taxon>Gammaproteobacteria</taxon>
        <taxon>Alteromonadales</taxon>
        <taxon>Alteromonadaceae</taxon>
        <taxon>Paraglaciecola</taxon>
    </lineage>
</organism>
<reference evidence="4 5" key="1">
    <citation type="submission" date="2019-12" db="EMBL/GenBank/DDBJ databases">
        <title>Genome sequencing and assembly of endphytes of Porphyra tenera.</title>
        <authorList>
            <person name="Park J.M."/>
            <person name="Shin R."/>
            <person name="Jo S.H."/>
        </authorList>
    </citation>
    <scope>NUCLEOTIDE SEQUENCE [LARGE SCALE GENOMIC DNA]</scope>
    <source>
        <strain evidence="4 5">GPM4</strain>
    </source>
</reference>
<dbReference type="Gene3D" id="1.20.1050.10">
    <property type="match status" value="1"/>
</dbReference>
<evidence type="ECO:0000259" key="2">
    <source>
        <dbReference type="PROSITE" id="PS50404"/>
    </source>
</evidence>
<keyword evidence="4" id="KW-0670">Pyruvate</keyword>
<keyword evidence="5" id="KW-1185">Reference proteome</keyword>
<dbReference type="PANTHER" id="PTHR42673">
    <property type="entry name" value="MALEYLACETOACETATE ISOMERASE"/>
    <property type="match status" value="1"/>
</dbReference>
<dbReference type="InterPro" id="IPR005955">
    <property type="entry name" value="GST_Zeta"/>
</dbReference>
<dbReference type="GO" id="GO:0050077">
    <property type="term" value="F:maleylpyruvate isomerase activity"/>
    <property type="evidence" value="ECO:0007669"/>
    <property type="project" value="UniProtKB-EC"/>
</dbReference>
<dbReference type="GO" id="GO:0006559">
    <property type="term" value="P:L-phenylalanine catabolic process"/>
    <property type="evidence" value="ECO:0007669"/>
    <property type="project" value="TreeGrafter"/>
</dbReference>
<dbReference type="GO" id="GO:0005737">
    <property type="term" value="C:cytoplasm"/>
    <property type="evidence" value="ECO:0007669"/>
    <property type="project" value="InterPro"/>
</dbReference>
<gene>
    <name evidence="4" type="ORF">FX988_01242</name>
</gene>
<dbReference type="OrthoDB" id="509852at2"/>
<accession>A0A857JIM4</accession>
<dbReference type="CDD" id="cd03042">
    <property type="entry name" value="GST_N_Zeta"/>
    <property type="match status" value="1"/>
</dbReference>
<evidence type="ECO:0000259" key="3">
    <source>
        <dbReference type="PROSITE" id="PS50405"/>
    </source>
</evidence>
<dbReference type="InterPro" id="IPR036282">
    <property type="entry name" value="Glutathione-S-Trfase_C_sf"/>
</dbReference>
<dbReference type="SUPFAM" id="SSF47616">
    <property type="entry name" value="GST C-terminal domain-like"/>
    <property type="match status" value="1"/>
</dbReference>
<dbReference type="Proteomes" id="UP000464524">
    <property type="component" value="Chromosome"/>
</dbReference>
<dbReference type="PROSITE" id="PS50404">
    <property type="entry name" value="GST_NTER"/>
    <property type="match status" value="1"/>
</dbReference>
<keyword evidence="4" id="KW-0413">Isomerase</keyword>
<dbReference type="FunFam" id="1.20.1050.10:FF:000017">
    <property type="entry name" value="Maleylacetoacetate isomerase"/>
    <property type="match status" value="1"/>
</dbReference>
<feature type="domain" description="GST N-terminal" evidence="2">
    <location>
        <begin position="1"/>
        <end position="81"/>
    </location>
</feature>
<dbReference type="InterPro" id="IPR036249">
    <property type="entry name" value="Thioredoxin-like_sf"/>
</dbReference>
<dbReference type="SUPFAM" id="SSF52833">
    <property type="entry name" value="Thioredoxin-like"/>
    <property type="match status" value="1"/>
</dbReference>
<evidence type="ECO:0000313" key="5">
    <source>
        <dbReference type="Proteomes" id="UP000464524"/>
    </source>
</evidence>
<dbReference type="GO" id="GO:0016034">
    <property type="term" value="F:maleylacetoacetate isomerase activity"/>
    <property type="evidence" value="ECO:0007669"/>
    <property type="project" value="TreeGrafter"/>
</dbReference>
<protein>
    <submittedName>
        <fullName evidence="4">Maleylpyruvate isomerase</fullName>
        <ecNumber evidence="4">5.2.1.4</ecNumber>
    </submittedName>
</protein>
<dbReference type="KEGG" id="pmes:FX988_01242"/>
<dbReference type="Pfam" id="PF13409">
    <property type="entry name" value="GST_N_2"/>
    <property type="match status" value="1"/>
</dbReference>
<dbReference type="NCBIfam" id="TIGR01262">
    <property type="entry name" value="maiA"/>
    <property type="match status" value="1"/>
</dbReference>
<dbReference type="InterPro" id="IPR034333">
    <property type="entry name" value="GST_Zeta_N"/>
</dbReference>
<dbReference type="InterPro" id="IPR040079">
    <property type="entry name" value="Glutathione_S-Trfase"/>
</dbReference>
<dbReference type="GO" id="GO:0006749">
    <property type="term" value="P:glutathione metabolic process"/>
    <property type="evidence" value="ECO:0007669"/>
    <property type="project" value="TreeGrafter"/>
</dbReference>
<dbReference type="SFLD" id="SFLDS00019">
    <property type="entry name" value="Glutathione_Transferase_(cytos"/>
    <property type="match status" value="1"/>
</dbReference>
<dbReference type="CDD" id="cd03191">
    <property type="entry name" value="GST_C_Zeta"/>
    <property type="match status" value="1"/>
</dbReference>
<dbReference type="PANTHER" id="PTHR42673:SF21">
    <property type="entry name" value="GLUTATHIONE S-TRANSFERASE YFCF"/>
    <property type="match status" value="1"/>
</dbReference>
<name>A0A857JIM4_9ALTE</name>
<dbReference type="PROSITE" id="PS50405">
    <property type="entry name" value="GST_CTER"/>
    <property type="match status" value="1"/>
</dbReference>
<evidence type="ECO:0000256" key="1">
    <source>
        <dbReference type="ARBA" id="ARBA00010007"/>
    </source>
</evidence>
<dbReference type="GO" id="GO:0004364">
    <property type="term" value="F:glutathione transferase activity"/>
    <property type="evidence" value="ECO:0007669"/>
    <property type="project" value="TreeGrafter"/>
</dbReference>
<dbReference type="RefSeq" id="WP_160178809.1">
    <property type="nucleotide sequence ID" value="NZ_CP047656.1"/>
</dbReference>
<dbReference type="EMBL" id="CP047656">
    <property type="protein sequence ID" value="QHJ11020.1"/>
    <property type="molecule type" value="Genomic_DNA"/>
</dbReference>
<dbReference type="SFLD" id="SFLDG00358">
    <property type="entry name" value="Main_(cytGST)"/>
    <property type="match status" value="1"/>
</dbReference>
<proteinExistence type="inferred from homology"/>
<feature type="domain" description="GST C-terminal" evidence="3">
    <location>
        <begin position="86"/>
        <end position="217"/>
    </location>
</feature>
<dbReference type="Gene3D" id="3.40.30.10">
    <property type="entry name" value="Glutaredoxin"/>
    <property type="match status" value="1"/>
</dbReference>
<sequence length="217" mass="24567">MKLLTYFRSSAAYRVRIALNLKGIKHELVPVNLLKGEHQSADYIALQPQGLVPCMQLDNGEVLTQSGAILAYLEGQYSEYPLMPNDLMAAVKVRSLVDIIACDIHPVNNLRILKYLSNELTIEEKQKQQWYRHWIEQGFRAIESQLAPDGGPANQAQYALGENITMVDVYLIPQVYNALRFEVDMGPFPKIMRVYQACNELQAFIQAAPENQPDSTL</sequence>